<feature type="active site" evidence="9">
    <location>
        <position position="54"/>
    </location>
</feature>
<dbReference type="PANTHER" id="PTHR10173:SF52">
    <property type="entry name" value="METHIONINE-R-SULFOXIDE REDUCTASE B1"/>
    <property type="match status" value="1"/>
</dbReference>
<dbReference type="Gene3D" id="2.170.150.20">
    <property type="entry name" value="Peptide methionine sulfoxide reductase"/>
    <property type="match status" value="1"/>
</dbReference>
<feature type="signal peptide" evidence="10">
    <location>
        <begin position="1"/>
        <end position="25"/>
    </location>
</feature>
<dbReference type="InterPro" id="IPR002569">
    <property type="entry name" value="Met_Sox_Rdtase_MsrA_dom"/>
</dbReference>
<accession>A0ABP2MNN5</accession>
<keyword evidence="3 8" id="KW-0560">Oxidoreductase</keyword>
<keyword evidence="10" id="KW-0732">Signal</keyword>
<evidence type="ECO:0000256" key="1">
    <source>
        <dbReference type="ARBA" id="ARBA00008076"/>
    </source>
</evidence>
<sequence length="374" mass="40969">MKITSLRNICALGLLVCLGGCGVPAASSAEMPREIVQRNHPASGQREIYLAGGCFWGTELYLSLVNGVVSAESGYANGDTAHPSYREVCSGSGHAEAVHVVYDPDIISLDQLLSAFYDSIDPTAKDRQGNDVGRQYRSGIYYVPNEDGSDGPDAEAIHTSLDALQKQIGKPLAIETGPIVNFYRAEEDHQEYLEKNPNGYCHISPALIAQMREKRAAAQNAAPQAKRSFAKPSDAELKARLTEMQYAVTQEKATERPFSNEYDHEFREGIYCDVTTGEPLFISADKYDSGCGWPAFSRPIDDALIAEHEDRSYGMVRTEVTAAGSGAHLGHVFDDGPAETGGLRYCINSASLRFIPKEDMEREGYGDYLYLLEK</sequence>
<reference evidence="12 13" key="1">
    <citation type="submission" date="2011-08" db="EMBL/GenBank/DDBJ databases">
        <title>The Genome Sequence of Selenomonas noxia F0398.</title>
        <authorList>
            <consortium name="The Broad Institute Genome Sequencing Platform"/>
            <person name="Earl A."/>
            <person name="Ward D."/>
            <person name="Feldgarden M."/>
            <person name="Gevers D."/>
            <person name="Izard J."/>
            <person name="Ganesan A."/>
            <person name="Blanton J.M."/>
            <person name="Baranova O.V."/>
            <person name="Tanner A.C."/>
            <person name="Dewhirst F.E."/>
            <person name="Young S.K."/>
            <person name="Zeng Q."/>
            <person name="Gargeya S."/>
            <person name="Fitzgerald M."/>
            <person name="Haas B."/>
            <person name="Abouelleil A."/>
            <person name="Alvarado L."/>
            <person name="Arachchi H.M."/>
            <person name="Berlin A."/>
            <person name="Brown A."/>
            <person name="Chapman S.B."/>
            <person name="Chen Z."/>
            <person name="Dunbar C."/>
            <person name="Freedman E."/>
            <person name="Gearin G."/>
            <person name="Gellesch M."/>
            <person name="Goldberg J."/>
            <person name="Griggs A."/>
            <person name="Gujja S."/>
            <person name="Heiman D."/>
            <person name="Howarth C."/>
            <person name="Larson L."/>
            <person name="Lui A."/>
            <person name="MacDonald P.J.P."/>
            <person name="Montmayeur A."/>
            <person name="Murphy C."/>
            <person name="Neiman D."/>
            <person name="Pearson M."/>
            <person name="Priest M."/>
            <person name="Roberts A."/>
            <person name="Saif S."/>
            <person name="Shea T."/>
            <person name="Shenoy N."/>
            <person name="Sisk P."/>
            <person name="Stolte C."/>
            <person name="Sykes S."/>
            <person name="Wortman J."/>
            <person name="Nusbaum C."/>
            <person name="Birren B."/>
        </authorList>
    </citation>
    <scope>NUCLEOTIDE SEQUENCE [LARGE SCALE GENOMIC DNA]</scope>
    <source>
        <strain evidence="12 13">F0398</strain>
    </source>
</reference>
<dbReference type="EMBL" id="ADGH01000018">
    <property type="protein sequence ID" value="EHG23570.1"/>
    <property type="molecule type" value="Genomic_DNA"/>
</dbReference>
<dbReference type="EC" id="1.8.4.12" evidence="8"/>
<comment type="caution">
    <text evidence="12">The sequence shown here is derived from an EMBL/GenBank/DDBJ whole genome shotgun (WGS) entry which is preliminary data.</text>
</comment>
<feature type="domain" description="MsrB" evidence="11">
    <location>
        <begin position="234"/>
        <end position="357"/>
    </location>
</feature>
<feature type="chain" id="PRO_5047044806" description="Multifunctional fusion protein" evidence="10">
    <location>
        <begin position="26"/>
        <end position="374"/>
    </location>
</feature>
<comment type="catalytic activity">
    <reaction evidence="6 8">
        <text>L-methionyl-[protein] + [thioredoxin]-disulfide + H2O = L-methionyl-(R)-S-oxide-[protein] + [thioredoxin]-dithiol</text>
        <dbReference type="Rhea" id="RHEA:24164"/>
        <dbReference type="Rhea" id="RHEA-COMP:10698"/>
        <dbReference type="Rhea" id="RHEA-COMP:10700"/>
        <dbReference type="Rhea" id="RHEA-COMP:12313"/>
        <dbReference type="Rhea" id="RHEA-COMP:12314"/>
        <dbReference type="ChEBI" id="CHEBI:15377"/>
        <dbReference type="ChEBI" id="CHEBI:16044"/>
        <dbReference type="ChEBI" id="CHEBI:29950"/>
        <dbReference type="ChEBI" id="CHEBI:45764"/>
        <dbReference type="ChEBI" id="CHEBI:50058"/>
        <dbReference type="EC" id="1.8.4.12"/>
    </reaction>
</comment>
<evidence type="ECO:0000256" key="5">
    <source>
        <dbReference type="ARBA" id="ARBA00047806"/>
    </source>
</evidence>
<evidence type="ECO:0000256" key="3">
    <source>
        <dbReference type="ARBA" id="ARBA00023002"/>
    </source>
</evidence>
<dbReference type="InterPro" id="IPR036509">
    <property type="entry name" value="Met_Sox_Rdtase_MsrA_sf"/>
</dbReference>
<dbReference type="PROSITE" id="PS51790">
    <property type="entry name" value="MSRB"/>
    <property type="match status" value="1"/>
</dbReference>
<comment type="similarity">
    <text evidence="2">In the N-terminal section; belongs to the MsrA Met sulfoxide reductase family.</text>
</comment>
<evidence type="ECO:0000256" key="7">
    <source>
        <dbReference type="ARBA" id="ARBA00048782"/>
    </source>
</evidence>
<proteinExistence type="inferred from homology"/>
<comment type="catalytic activity">
    <reaction evidence="5 9">
        <text>L-methionyl-[protein] + [thioredoxin]-disulfide + H2O = L-methionyl-(S)-S-oxide-[protein] + [thioredoxin]-dithiol</text>
        <dbReference type="Rhea" id="RHEA:14217"/>
        <dbReference type="Rhea" id="RHEA-COMP:10698"/>
        <dbReference type="Rhea" id="RHEA-COMP:10700"/>
        <dbReference type="Rhea" id="RHEA-COMP:12313"/>
        <dbReference type="Rhea" id="RHEA-COMP:12315"/>
        <dbReference type="ChEBI" id="CHEBI:15377"/>
        <dbReference type="ChEBI" id="CHEBI:16044"/>
        <dbReference type="ChEBI" id="CHEBI:29950"/>
        <dbReference type="ChEBI" id="CHEBI:44120"/>
        <dbReference type="ChEBI" id="CHEBI:50058"/>
        <dbReference type="EC" id="1.8.4.11"/>
    </reaction>
</comment>
<comment type="caution">
    <text evidence="8">Lacks conserved residue(s) required for the propagation of feature annotation.</text>
</comment>
<dbReference type="NCBIfam" id="TIGR00357">
    <property type="entry name" value="peptide-methionine (R)-S-oxide reductase MsrB"/>
    <property type="match status" value="1"/>
</dbReference>
<dbReference type="InterPro" id="IPR002579">
    <property type="entry name" value="Met_Sox_Rdtase_MsrB_dom"/>
</dbReference>
<name>A0ABP2MNN5_9FIRM</name>
<keyword evidence="4" id="KW-0511">Multifunctional enzyme</keyword>
<dbReference type="SUPFAM" id="SSF55068">
    <property type="entry name" value="Peptide methionine sulfoxide reductase"/>
    <property type="match status" value="1"/>
</dbReference>
<dbReference type="Pfam" id="PF01625">
    <property type="entry name" value="PMSR"/>
    <property type="match status" value="1"/>
</dbReference>
<dbReference type="Gene3D" id="3.30.1060.10">
    <property type="entry name" value="Peptide methionine sulphoxide reductase MsrA"/>
    <property type="match status" value="1"/>
</dbReference>
<dbReference type="HAMAP" id="MF_01400">
    <property type="entry name" value="MsrB"/>
    <property type="match status" value="1"/>
</dbReference>
<gene>
    <name evidence="8" type="primary">msrB</name>
    <name evidence="9" type="synonym">msrA</name>
    <name evidence="12" type="ORF">HMPREF9432_01846</name>
</gene>
<dbReference type="NCBIfam" id="TIGR00401">
    <property type="entry name" value="msrA"/>
    <property type="match status" value="1"/>
</dbReference>
<comment type="catalytic activity">
    <reaction evidence="7 9">
        <text>[thioredoxin]-disulfide + L-methionine + H2O = L-methionine (S)-S-oxide + [thioredoxin]-dithiol</text>
        <dbReference type="Rhea" id="RHEA:19993"/>
        <dbReference type="Rhea" id="RHEA-COMP:10698"/>
        <dbReference type="Rhea" id="RHEA-COMP:10700"/>
        <dbReference type="ChEBI" id="CHEBI:15377"/>
        <dbReference type="ChEBI" id="CHEBI:29950"/>
        <dbReference type="ChEBI" id="CHEBI:50058"/>
        <dbReference type="ChEBI" id="CHEBI:57844"/>
        <dbReference type="ChEBI" id="CHEBI:58772"/>
        <dbReference type="EC" id="1.8.4.11"/>
    </reaction>
</comment>
<comment type="function">
    <text evidence="9">Has an important function as a repair enzyme for proteins that have been inactivated by oxidation. Catalyzes the reversible oxidation-reduction of methionine sulfoxide in proteins to methionine.</text>
</comment>
<evidence type="ECO:0000256" key="8">
    <source>
        <dbReference type="HAMAP-Rule" id="MF_01400"/>
    </source>
</evidence>
<dbReference type="EC" id="1.8.4.11" evidence="9"/>
<dbReference type="SUPFAM" id="SSF51316">
    <property type="entry name" value="Mss4-like"/>
    <property type="match status" value="1"/>
</dbReference>
<dbReference type="HAMAP" id="MF_01401">
    <property type="entry name" value="MsrA"/>
    <property type="match status" value="1"/>
</dbReference>
<evidence type="ECO:0000256" key="9">
    <source>
        <dbReference type="HAMAP-Rule" id="MF_01401"/>
    </source>
</evidence>
<evidence type="ECO:0000256" key="10">
    <source>
        <dbReference type="SAM" id="SignalP"/>
    </source>
</evidence>
<comment type="similarity">
    <text evidence="9">Belongs to the MsrA Met sulfoxide reductase family.</text>
</comment>
<dbReference type="Pfam" id="PF01641">
    <property type="entry name" value="SelR"/>
    <property type="match status" value="1"/>
</dbReference>
<evidence type="ECO:0000256" key="4">
    <source>
        <dbReference type="ARBA" id="ARBA00023268"/>
    </source>
</evidence>
<feature type="active site" description="Nucleophile" evidence="8">
    <location>
        <position position="346"/>
    </location>
</feature>
<dbReference type="Proteomes" id="UP000003175">
    <property type="component" value="Unassembled WGS sequence"/>
</dbReference>
<keyword evidence="13" id="KW-1185">Reference proteome</keyword>
<evidence type="ECO:0000256" key="6">
    <source>
        <dbReference type="ARBA" id="ARBA00048488"/>
    </source>
</evidence>
<protein>
    <recommendedName>
        <fullName evidence="8 9">Multifunctional fusion protein</fullName>
    </recommendedName>
    <domain>
        <recommendedName>
            <fullName evidence="9">Peptide methionine sulfoxide reductase MsrA</fullName>
            <shortName evidence="9">Protein-methionine-S-oxide reductase</shortName>
            <ecNumber evidence="9">1.8.4.11</ecNumber>
        </recommendedName>
        <alternativeName>
            <fullName evidence="9">Peptide-methionine (S)-S-oxide reductase</fullName>
            <shortName evidence="9">Peptide Met(O) reductase</shortName>
        </alternativeName>
    </domain>
    <domain>
        <recommendedName>
            <fullName evidence="8">Peptide methionine sulfoxide reductase MsrB</fullName>
            <ecNumber evidence="8">1.8.4.12</ecNumber>
        </recommendedName>
        <alternativeName>
            <fullName evidence="8">Peptide-methionine (R)-S-oxide reductase</fullName>
        </alternativeName>
    </domain>
</protein>
<dbReference type="InterPro" id="IPR011057">
    <property type="entry name" value="Mss4-like_sf"/>
</dbReference>
<evidence type="ECO:0000256" key="2">
    <source>
        <dbReference type="ARBA" id="ARBA00011017"/>
    </source>
</evidence>
<evidence type="ECO:0000313" key="13">
    <source>
        <dbReference type="Proteomes" id="UP000003175"/>
    </source>
</evidence>
<comment type="similarity">
    <text evidence="1">In the C-terminal section; belongs to the MsrB Met sulfoxide reductase family.</text>
</comment>
<organism evidence="12 13">
    <name type="scientific">Selenomonas noxia F0398</name>
    <dbReference type="NCBI Taxonomy" id="702437"/>
    <lineage>
        <taxon>Bacteria</taxon>
        <taxon>Bacillati</taxon>
        <taxon>Bacillota</taxon>
        <taxon>Negativicutes</taxon>
        <taxon>Selenomonadales</taxon>
        <taxon>Selenomonadaceae</taxon>
        <taxon>Selenomonas</taxon>
    </lineage>
</organism>
<dbReference type="InterPro" id="IPR028427">
    <property type="entry name" value="Met_Sox_Rdtase_MsrB"/>
</dbReference>
<comment type="similarity">
    <text evidence="8">Belongs to the MsrB Met sulfoxide reductase family.</text>
</comment>
<dbReference type="PANTHER" id="PTHR10173">
    <property type="entry name" value="METHIONINE SULFOXIDE REDUCTASE"/>
    <property type="match status" value="1"/>
</dbReference>
<evidence type="ECO:0000259" key="11">
    <source>
        <dbReference type="PROSITE" id="PS51790"/>
    </source>
</evidence>
<evidence type="ECO:0000313" key="12">
    <source>
        <dbReference type="EMBL" id="EHG23570.1"/>
    </source>
</evidence>
<dbReference type="RefSeq" id="WP_006697029.1">
    <property type="nucleotide sequence ID" value="NZ_JH376861.1"/>
</dbReference>